<gene>
    <name evidence="3" type="ORF">QLS97_04065</name>
</gene>
<accession>A0AAW6TNW6</accession>
<dbReference type="PANTHER" id="PTHR46182">
    <property type="entry name" value="FI19480P1"/>
    <property type="match status" value="1"/>
</dbReference>
<dbReference type="AlphaFoldDB" id="A0AAW6TNW6"/>
<name>A0AAW6TNW6_9FLAO</name>
<dbReference type="SUPFAM" id="SSF49299">
    <property type="entry name" value="PKD domain"/>
    <property type="match status" value="1"/>
</dbReference>
<dbReference type="InterPro" id="IPR029865">
    <property type="entry name" value="KIAA0319-like"/>
</dbReference>
<dbReference type="RefSeq" id="WP_282714366.1">
    <property type="nucleotide sequence ID" value="NZ_JASCRY010000001.1"/>
</dbReference>
<sequence>MKRINLYGLLLFSTILIINSSCSEETPSTVPSTYTAPPKDTTEPPNSTPTASAGGDIQVILPIDFFWLSGSYSDNALIDNFVWKKISGPSTYVLESPNSLRTKVSKLEKGIYEFELTVINKGGLTSKDTARVIVGEISLNPKEIIFKDMTWSCPWDCVIEIKNIYSHLPSGNVFRVYILRDNSADWNEAGLDSQWSDNFSYAYSLNGYLWIYYLGTHVEDTPNIKIVY</sequence>
<proteinExistence type="predicted"/>
<evidence type="ECO:0000256" key="2">
    <source>
        <dbReference type="SAM" id="SignalP"/>
    </source>
</evidence>
<dbReference type="Gene3D" id="2.60.40.10">
    <property type="entry name" value="Immunoglobulins"/>
    <property type="match status" value="1"/>
</dbReference>
<feature type="signal peptide" evidence="2">
    <location>
        <begin position="1"/>
        <end position="23"/>
    </location>
</feature>
<dbReference type="InterPro" id="IPR013783">
    <property type="entry name" value="Ig-like_fold"/>
</dbReference>
<feature type="region of interest" description="Disordered" evidence="1">
    <location>
        <begin position="23"/>
        <end position="53"/>
    </location>
</feature>
<dbReference type="Proteomes" id="UP001228643">
    <property type="component" value="Unassembled WGS sequence"/>
</dbReference>
<reference evidence="3 4" key="1">
    <citation type="submission" date="2023-04" db="EMBL/GenBank/DDBJ databases">
        <title>Two novel species of Flavobacterium.</title>
        <authorList>
            <person name="Liu Q."/>
            <person name="Xin Y.-H."/>
        </authorList>
    </citation>
    <scope>NUCLEOTIDE SEQUENCE [LARGE SCALE GENOMIC DNA]</scope>
    <source>
        <strain evidence="3 4">LB2P87</strain>
    </source>
</reference>
<feature type="compositionally biased region" description="Polar residues" evidence="1">
    <location>
        <begin position="23"/>
        <end position="35"/>
    </location>
</feature>
<protein>
    <recommendedName>
        <fullName evidence="5">PKD domain-containing protein</fullName>
    </recommendedName>
</protein>
<dbReference type="Pfam" id="PF22352">
    <property type="entry name" value="K319L-like_PKD"/>
    <property type="match status" value="1"/>
</dbReference>
<evidence type="ECO:0000313" key="4">
    <source>
        <dbReference type="Proteomes" id="UP001228643"/>
    </source>
</evidence>
<organism evidence="3 4">
    <name type="scientific">Flavobacterium yafengii</name>
    <dbReference type="NCBI Taxonomy" id="3041253"/>
    <lineage>
        <taxon>Bacteria</taxon>
        <taxon>Pseudomonadati</taxon>
        <taxon>Bacteroidota</taxon>
        <taxon>Flavobacteriia</taxon>
        <taxon>Flavobacteriales</taxon>
        <taxon>Flavobacteriaceae</taxon>
        <taxon>Flavobacterium</taxon>
    </lineage>
</organism>
<feature type="chain" id="PRO_5043992299" description="PKD domain-containing protein" evidence="2">
    <location>
        <begin position="24"/>
        <end position="228"/>
    </location>
</feature>
<keyword evidence="4" id="KW-1185">Reference proteome</keyword>
<evidence type="ECO:0000313" key="3">
    <source>
        <dbReference type="EMBL" id="MDI5948817.1"/>
    </source>
</evidence>
<keyword evidence="2" id="KW-0732">Signal</keyword>
<evidence type="ECO:0008006" key="5">
    <source>
        <dbReference type="Google" id="ProtNLM"/>
    </source>
</evidence>
<dbReference type="GO" id="GO:0016020">
    <property type="term" value="C:membrane"/>
    <property type="evidence" value="ECO:0007669"/>
    <property type="project" value="TreeGrafter"/>
</dbReference>
<evidence type="ECO:0000256" key="1">
    <source>
        <dbReference type="SAM" id="MobiDB-lite"/>
    </source>
</evidence>
<dbReference type="GO" id="GO:0031410">
    <property type="term" value="C:cytoplasmic vesicle"/>
    <property type="evidence" value="ECO:0007669"/>
    <property type="project" value="TreeGrafter"/>
</dbReference>
<dbReference type="InterPro" id="IPR035986">
    <property type="entry name" value="PKD_dom_sf"/>
</dbReference>
<dbReference type="EMBL" id="JASCRY010000001">
    <property type="protein sequence ID" value="MDI5948817.1"/>
    <property type="molecule type" value="Genomic_DNA"/>
</dbReference>
<comment type="caution">
    <text evidence="3">The sequence shown here is derived from an EMBL/GenBank/DDBJ whole genome shotgun (WGS) entry which is preliminary data.</text>
</comment>
<dbReference type="PANTHER" id="PTHR46182:SF2">
    <property type="entry name" value="FI19480P1"/>
    <property type="match status" value="1"/>
</dbReference>